<gene>
    <name evidence="1" type="primary">MSH6</name>
    <name evidence="1" type="ORF">M8818_007124</name>
</gene>
<keyword evidence="2" id="KW-1185">Reference proteome</keyword>
<dbReference type="EMBL" id="JAMKPW020000042">
    <property type="protein sequence ID" value="KAK8195973.1"/>
    <property type="molecule type" value="Genomic_DNA"/>
</dbReference>
<sequence>MARGIEGNEIATPKPPKLQKTTSSASQSGKQQQTLFGFFQKKSGPASSPSAPPKPSVPPNVSSKTSAIPKSSASITPAPSSQPGVASSPPVSSQESSVRGKNKENGLLSPLASEVGIGADGLQEGPELALSSPSRKAKKKISYAESNSEDEDEEPLKPRSSNARGRAAKRRKISVDDDSDDEFAMDDAMEAAMTQADDDMDNFVVDDDSEDEAPRSRKRSTQTQSRKASKPASPAVDGELEMPTVSTATQWTYDPNNPQPSVRKSPEAARKPAQASTKKQKAHMSEPDQRYTWLANILDADRNPPGHPDYDPRTIFIPPLAWQKFSPFEKQYWEIKQKFWDTIVFFKKGKFYELYENDATIGHQLFDLKLTDRVNMRMVGVPEASLDHWANQFVAKGFKIARVDQMETALGKDMRERGEKPGAKKEEKVIRRELASVLTSGTLVDGGMLQDDMSTYCVAIKEIEQDGLPAFGIAFVDTATAQFHLTDFVDDIDMTKFETFIAQTRPGELLLEKSCISTKALRILKNNTNPTTLWNYLKPDKEFLTPDKTALKLEGEKYFESPTTDNVEAWPAVLREAREKELVFSAFGALLWYLSSLKIERDLITLGNFNWYDPIRKATSLVLDGQSLINLEIFANSFDGSTEGTLFTMLNRCITPFGKRMLRQWVCHPLADSAKINARLDAVEALNADSTVTERFTASLSKIPDLERLISRVHAGRCRAQDFVKVLEGFEQIEYTMTLLGSFGDGEGIIGQLITSMPDLAGALKHWKDAFDRKRAVSEGLLVPEPGVEQDYDESEERINNIIADLEKLLKRSRSELGSNAIKYTDNGKEIYQMEVPIKISKVPKSWRQMSATKQVKRYYFPELEELVQDLKEAQETHAQIVKQVAGRFYVRFDEDYAIWLAAVKIIAHLDCLISLAKASSSLGEPSCRPMFVEDERSVLEFQDLRHPCMLSSVSDFIPNDVALGGSAPNIDLLTGANAAGKSTILRMTCIAVILAQVGCYVPCAYARMTPVDRIMSRLGAQDNIFAGQSTFMVELSETKKILSEATPRSLVILDELGRGTSSYDGVAVAQAVLHHVATHVGCIGFFATHYHSLAAEFARHPEIRPMRMAIHVDDEERRVTFLYKLEEGVAEGSFGMHCASMCGIPKKVVERAEQAAAEWEHTGRLKVKAEEKGAGELSLGMLSDVAWLLRDEAKGTEERGLAVLRKAIAAL</sequence>
<name>A0ACC3S4J6_9PEZI</name>
<reference evidence="1" key="1">
    <citation type="submission" date="2024-02" db="EMBL/GenBank/DDBJ databases">
        <title>Metagenome Assembled Genome of Zalaria obscura JY119.</title>
        <authorList>
            <person name="Vighnesh L."/>
            <person name="Jagadeeshwari U."/>
            <person name="Venkata Ramana C."/>
            <person name="Sasikala C."/>
        </authorList>
    </citation>
    <scope>NUCLEOTIDE SEQUENCE</scope>
    <source>
        <strain evidence="1">JY119</strain>
    </source>
</reference>
<organism evidence="1 2">
    <name type="scientific">Zalaria obscura</name>
    <dbReference type="NCBI Taxonomy" id="2024903"/>
    <lineage>
        <taxon>Eukaryota</taxon>
        <taxon>Fungi</taxon>
        <taxon>Dikarya</taxon>
        <taxon>Ascomycota</taxon>
        <taxon>Pezizomycotina</taxon>
        <taxon>Dothideomycetes</taxon>
        <taxon>Dothideomycetidae</taxon>
        <taxon>Dothideales</taxon>
        <taxon>Zalariaceae</taxon>
        <taxon>Zalaria</taxon>
    </lineage>
</organism>
<dbReference type="Proteomes" id="UP001320706">
    <property type="component" value="Unassembled WGS sequence"/>
</dbReference>
<accession>A0ACC3S4J6</accession>
<proteinExistence type="predicted"/>
<evidence type="ECO:0000313" key="1">
    <source>
        <dbReference type="EMBL" id="KAK8195973.1"/>
    </source>
</evidence>
<protein>
    <submittedName>
        <fullName evidence="1">DNA mismatch repair protein msh6</fullName>
    </submittedName>
</protein>
<comment type="caution">
    <text evidence="1">The sequence shown here is derived from an EMBL/GenBank/DDBJ whole genome shotgun (WGS) entry which is preliminary data.</text>
</comment>
<evidence type="ECO:0000313" key="2">
    <source>
        <dbReference type="Proteomes" id="UP001320706"/>
    </source>
</evidence>